<proteinExistence type="predicted"/>
<dbReference type="AlphaFoldDB" id="A0A5C5GGM7"/>
<dbReference type="InterPro" id="IPR036641">
    <property type="entry name" value="HPT_dom_sf"/>
</dbReference>
<organism evidence="2 3">
    <name type="scientific">Pelagovum pacificum</name>
    <dbReference type="NCBI Taxonomy" id="2588711"/>
    <lineage>
        <taxon>Bacteria</taxon>
        <taxon>Pseudomonadati</taxon>
        <taxon>Pseudomonadota</taxon>
        <taxon>Alphaproteobacteria</taxon>
        <taxon>Rhodobacterales</taxon>
        <taxon>Paracoccaceae</taxon>
        <taxon>Pelagovum</taxon>
    </lineage>
</organism>
<gene>
    <name evidence="2" type="ORF">FHY64_11695</name>
</gene>
<evidence type="ECO:0000313" key="2">
    <source>
        <dbReference type="EMBL" id="TNY33892.1"/>
    </source>
</evidence>
<keyword evidence="3" id="KW-1185">Reference proteome</keyword>
<name>A0A5C5GGM7_9RHOB</name>
<reference evidence="2 3" key="1">
    <citation type="submission" date="2019-06" db="EMBL/GenBank/DDBJ databases">
        <title>Genome of new Rhodobacteraceae sp. SM1903.</title>
        <authorList>
            <person name="Ren X."/>
        </authorList>
    </citation>
    <scope>NUCLEOTIDE SEQUENCE [LARGE SCALE GENOMIC DNA]</scope>
    <source>
        <strain evidence="2 3">SM1903</strain>
    </source>
</reference>
<evidence type="ECO:0000313" key="3">
    <source>
        <dbReference type="Proteomes" id="UP000314011"/>
    </source>
</evidence>
<dbReference type="SUPFAM" id="SSF47226">
    <property type="entry name" value="Histidine-containing phosphotransfer domain, HPT domain"/>
    <property type="match status" value="1"/>
</dbReference>
<accession>A0A5C5GGM7</accession>
<dbReference type="RefSeq" id="WP_140194718.1">
    <property type="nucleotide sequence ID" value="NZ_VFFF01000001.1"/>
</dbReference>
<protein>
    <recommendedName>
        <fullName evidence="4">Hpt domain-containing protein</fullName>
    </recommendedName>
</protein>
<comment type="caution">
    <text evidence="2">The sequence shown here is derived from an EMBL/GenBank/DDBJ whole genome shotgun (WGS) entry which is preliminary data.</text>
</comment>
<dbReference type="EMBL" id="VFFF01000001">
    <property type="protein sequence ID" value="TNY33892.1"/>
    <property type="molecule type" value="Genomic_DNA"/>
</dbReference>
<feature type="region of interest" description="Disordered" evidence="1">
    <location>
        <begin position="1"/>
        <end position="27"/>
    </location>
</feature>
<sequence>MRPMTPDPTPTFDARDVPSTITPSEPSEYDRGVIRQLWLDHGDTGAERQICRTITALEGALAGADRAIADGRLAEVSTYARQISRLGASIGFRSVARIAPMVEETAIRRDPAAVASTLARLTRHCDRSIYEIWDISGT</sequence>
<evidence type="ECO:0000256" key="1">
    <source>
        <dbReference type="SAM" id="MobiDB-lite"/>
    </source>
</evidence>
<dbReference type="Proteomes" id="UP000314011">
    <property type="component" value="Unassembled WGS sequence"/>
</dbReference>
<dbReference type="OrthoDB" id="7873775at2"/>
<evidence type="ECO:0008006" key="4">
    <source>
        <dbReference type="Google" id="ProtNLM"/>
    </source>
</evidence>
<dbReference type="GO" id="GO:0000160">
    <property type="term" value="P:phosphorelay signal transduction system"/>
    <property type="evidence" value="ECO:0007669"/>
    <property type="project" value="InterPro"/>
</dbReference>